<evidence type="ECO:0000256" key="1">
    <source>
        <dbReference type="SAM" id="MobiDB-lite"/>
    </source>
</evidence>
<keyword evidence="2" id="KW-1133">Transmembrane helix</keyword>
<dbReference type="RefSeq" id="WP_086991070.1">
    <property type="nucleotide sequence ID" value="NZ_FUHU01000020.1"/>
</dbReference>
<accession>A0A1R4F8I4</accession>
<evidence type="ECO:0000313" key="4">
    <source>
        <dbReference type="Proteomes" id="UP000195787"/>
    </source>
</evidence>
<feature type="compositionally biased region" description="Basic residues" evidence="1">
    <location>
        <begin position="87"/>
        <end position="113"/>
    </location>
</feature>
<dbReference type="AlphaFoldDB" id="A0A1R4F8I4"/>
<gene>
    <name evidence="3" type="ORF">CZ674_03040</name>
</gene>
<dbReference type="EMBL" id="FUHU01000020">
    <property type="protein sequence ID" value="SJM52153.1"/>
    <property type="molecule type" value="Genomic_DNA"/>
</dbReference>
<keyword evidence="2" id="KW-0812">Transmembrane</keyword>
<keyword evidence="2" id="KW-0472">Membrane</keyword>
<feature type="transmembrane region" description="Helical" evidence="2">
    <location>
        <begin position="36"/>
        <end position="56"/>
    </location>
</feature>
<sequence length="113" mass="12942">MRNALGIVGTLAFFAGAVPLATILFEGTWEQDSVRGTWLVVLTVGGLLIAWSRLLLPGGMARGRSSDGIDDRRRRRRRERRNSSSRSRPRRSVRSSRRSKPSRRTRSKPRRRR</sequence>
<dbReference type="GeneID" id="303172180"/>
<protein>
    <submittedName>
        <fullName evidence="3">Uncharacterized protein</fullName>
    </submittedName>
</protein>
<keyword evidence="4" id="KW-1185">Reference proteome</keyword>
<proteinExistence type="predicted"/>
<organism evidence="3 4">
    <name type="scientific">Agrococcus casei LMG 22410</name>
    <dbReference type="NCBI Taxonomy" id="1255656"/>
    <lineage>
        <taxon>Bacteria</taxon>
        <taxon>Bacillati</taxon>
        <taxon>Actinomycetota</taxon>
        <taxon>Actinomycetes</taxon>
        <taxon>Micrococcales</taxon>
        <taxon>Microbacteriaceae</taxon>
        <taxon>Agrococcus</taxon>
    </lineage>
</organism>
<evidence type="ECO:0000256" key="2">
    <source>
        <dbReference type="SAM" id="Phobius"/>
    </source>
</evidence>
<name>A0A1R4F8I4_9MICO</name>
<reference evidence="3 4" key="1">
    <citation type="submission" date="2017-02" db="EMBL/GenBank/DDBJ databases">
        <authorList>
            <person name="Peterson S.W."/>
        </authorList>
    </citation>
    <scope>NUCLEOTIDE SEQUENCE [LARGE SCALE GENOMIC DNA]</scope>
    <source>
        <strain evidence="3 4">LMG 22410</strain>
    </source>
</reference>
<evidence type="ECO:0000313" key="3">
    <source>
        <dbReference type="EMBL" id="SJM52153.1"/>
    </source>
</evidence>
<feature type="region of interest" description="Disordered" evidence="1">
    <location>
        <begin position="58"/>
        <end position="113"/>
    </location>
</feature>
<dbReference type="Proteomes" id="UP000195787">
    <property type="component" value="Unassembled WGS sequence"/>
</dbReference>